<protein>
    <submittedName>
        <fullName evidence="1">Fignl1 interacting regulator of recombination and mitosis</fullName>
    </submittedName>
</protein>
<dbReference type="InParanoid" id="W5KSN5"/>
<accession>W5KSN5</accession>
<evidence type="ECO:0000313" key="1">
    <source>
        <dbReference type="Ensembl" id="ENSAMXP00000010597.2"/>
    </source>
</evidence>
<reference evidence="2" key="2">
    <citation type="journal article" date="2014" name="Nat. Commun.">
        <title>The cavefish genome reveals candidate genes for eye loss.</title>
        <authorList>
            <person name="McGaugh S.E."/>
            <person name="Gross J.B."/>
            <person name="Aken B."/>
            <person name="Blin M."/>
            <person name="Borowsky R."/>
            <person name="Chalopin D."/>
            <person name="Hinaux H."/>
            <person name="Jeffery W.R."/>
            <person name="Keene A."/>
            <person name="Ma L."/>
            <person name="Minx P."/>
            <person name="Murphy D."/>
            <person name="O'Quin K.E."/>
            <person name="Retaux S."/>
            <person name="Rohner N."/>
            <person name="Searle S.M."/>
            <person name="Stahl B.A."/>
            <person name="Tabin C."/>
            <person name="Volff J.N."/>
            <person name="Yoshizawa M."/>
            <person name="Warren W.C."/>
        </authorList>
    </citation>
    <scope>NUCLEOTIDE SEQUENCE [LARGE SCALE GENOMIC DNA]</scope>
    <source>
        <strain evidence="2">female</strain>
    </source>
</reference>
<keyword evidence="2" id="KW-1185">Reference proteome</keyword>
<name>W5KSN5_ASTMX</name>
<dbReference type="InterPro" id="IPR027902">
    <property type="entry name" value="DUF4487"/>
</dbReference>
<dbReference type="PANTHER" id="PTHR16071:SF2">
    <property type="entry name" value="FIGNL1-INTERACTING REGULATOR OF RECOMBINATION AND MITOSIS"/>
    <property type="match status" value="1"/>
</dbReference>
<dbReference type="OrthoDB" id="6088000at2759"/>
<organism evidence="1 2">
    <name type="scientific">Astyanax mexicanus</name>
    <name type="common">Blind cave fish</name>
    <name type="synonym">Astyanax fasciatus mexicanus</name>
    <dbReference type="NCBI Taxonomy" id="7994"/>
    <lineage>
        <taxon>Eukaryota</taxon>
        <taxon>Metazoa</taxon>
        <taxon>Chordata</taxon>
        <taxon>Craniata</taxon>
        <taxon>Vertebrata</taxon>
        <taxon>Euteleostomi</taxon>
        <taxon>Actinopterygii</taxon>
        <taxon>Neopterygii</taxon>
        <taxon>Teleostei</taxon>
        <taxon>Ostariophysi</taxon>
        <taxon>Characiformes</taxon>
        <taxon>Characoidei</taxon>
        <taxon>Acestrorhamphidae</taxon>
        <taxon>Acestrorhamphinae</taxon>
        <taxon>Astyanax</taxon>
    </lineage>
</organism>
<dbReference type="Ensembl" id="ENSAMXT00000010597.2">
    <property type="protein sequence ID" value="ENSAMXP00000010597.2"/>
    <property type="gene ID" value="ENSAMXG00000010295.2"/>
</dbReference>
<dbReference type="GeneTree" id="ENSGT00390000004791"/>
<dbReference type="Proteomes" id="UP000018467">
    <property type="component" value="Unassembled WGS sequence"/>
</dbReference>
<sequence length="932" mass="104818">MSQTTLLEEVVQWSPETCRQEVKVVLPKLVISSGALVFDNYSSCVVWEEHINVLRIIVDMFLPHLHLAELEEECFSKVLPKVVVIFTGFLEEISKQIGGLSSQNTELQAFLRNILQMMVQTLEALSGCVRHVCSFEEAVSLNSIRTLPSCVLQLLKDTFQHCKESELMYSGRLSLVGDLLQGLFKEAYSLQKSLMELLDKISLENSASREGISDIVAVIHSLLDICSVISSLDMALHANTWKFIIKQSMKYQSMVEEHLRHTDIASSLCEGLLASVCSSLELAEQVQRAGLQEAVQCAEFKLFQKTTKMCRFFANTLVHYIKEFKPFLSKSCSRFHQMYLHILSKFPPSVSASSVPQGMGEELSAAVLVPMDAVLTQLLPLRPFAECVLAPAQSNTELALPQCLLLVDVLGKLSSEPEESLHLWCDGSQFSEEVPRLSVFEAMFLSFCRCRVERALPVRLPGVMLHGQAQGKVSLHQHVCVHLCGFVASLPAQHFPLLERSLFGAVLQSDIQTTLLATDVWCFLARYGTAELCLHHVLLTAHLIKSCPIEGFRLAHLGLLLRRLLFLMTPNHQMEFVERFSPSEEDNLCVWRLALLRSLCSEVRLRVEREVCFFIGMVFYLPHVLLFIPLNKNLLILFILFYFLPPLQAEYLGSSMKIIHQLWGRMCALQVQAHTSLQNTLSVLLSISAILIKNLEPHAIIQAFSCLSVLELQECPDYLVLAALEFLASMGKVFVPSDIQSQVLPRLSSLFSTLLACNSWLIRQHALKAFAIFAEVTNHEEVISQSLTSEETKNQVVNFLSKVSQEAEGVCVERLRAEASVMERHIESLEIEEKTPVDVSVDEEPCAKRPRQETSREEEYDRYLQTAESALKALLAVETPNTTSPWPQWVTTGSRPCRHSSAATSALLQLTKPDAHLSTQYKTSFMFFENVP</sequence>
<proteinExistence type="predicted"/>
<dbReference type="Pfam" id="PF14868">
    <property type="entry name" value="DUF4487"/>
    <property type="match status" value="2"/>
</dbReference>
<reference evidence="1" key="4">
    <citation type="submission" date="2025-09" db="UniProtKB">
        <authorList>
            <consortium name="Ensembl"/>
        </authorList>
    </citation>
    <scope>IDENTIFICATION</scope>
</reference>
<dbReference type="AlphaFoldDB" id="W5KSN5"/>
<dbReference type="STRING" id="7994.ENSAMXP00000010597"/>
<reference evidence="2" key="1">
    <citation type="submission" date="2013-03" db="EMBL/GenBank/DDBJ databases">
        <authorList>
            <person name="Jeffery W."/>
            <person name="Warren W."/>
            <person name="Wilson R.K."/>
        </authorList>
    </citation>
    <scope>NUCLEOTIDE SEQUENCE</scope>
    <source>
        <strain evidence="2">female</strain>
    </source>
</reference>
<evidence type="ECO:0000313" key="2">
    <source>
        <dbReference type="Proteomes" id="UP000018467"/>
    </source>
</evidence>
<dbReference type="HOGENOM" id="CLU_335441_0_0_1"/>
<reference evidence="1" key="3">
    <citation type="submission" date="2025-08" db="UniProtKB">
        <authorList>
            <consortium name="Ensembl"/>
        </authorList>
    </citation>
    <scope>IDENTIFICATION</scope>
</reference>
<dbReference type="eggNOG" id="ENOG502QQPV">
    <property type="taxonomic scope" value="Eukaryota"/>
</dbReference>
<dbReference type="PANTHER" id="PTHR16071">
    <property type="entry name" value="CHROMOSOME 1 OPEN READING FRAME 112"/>
    <property type="match status" value="1"/>
</dbReference>
<dbReference type="FunCoup" id="W5KSN5">
    <property type="interactions" value="706"/>
</dbReference>
<dbReference type="Bgee" id="ENSAMXG00000010295">
    <property type="expression patterns" value="Expressed in testis and 10 other cell types or tissues"/>
</dbReference>